<evidence type="ECO:0000256" key="1">
    <source>
        <dbReference type="ARBA" id="ARBA00023125"/>
    </source>
</evidence>
<accession>A0A3S0I6S1</accession>
<protein>
    <submittedName>
        <fullName evidence="4">SgrR family transcriptional regulator</fullName>
    </submittedName>
</protein>
<sequence length="601" mass="68428">MLVAERYVTLYNRFGGEAVVGEPVEATLEALSEALFCTPRNAKLVLKKLEEDGLVGWLPGRGRGNRSHLVFKQNKESFLVDLAMSKAEEGEYRTSFELLSRYGEGTEAKERFLSWLNGRFGYQKETVRGLIGCDTLRFPVYRSIQTLDPAKVNYAFDSHMIRQIFDRLLSYDEHAGKIVPGLAHAWKTDSEGREWTFYLRKGVMFHDGHEMTADDVVFTFERLRSSGMPNRWMLRHLVTVEAAGLRTVRFVLTRPNWMFDRYLCSSAGSILPVNLNGLSEELYWQRPVGTGPFQLMTLTEERVELAVNPGYYAERPYLDGVDIIILPEDCEQLSTIGLPAVMQTYDGDKSQAEENYAEDWQGIARLCNGSTMLTWNGNKKGWSQNEAFRKAVRLILDPVAMQAELGGERVLPAYALRPEDSLQFAQLKAPAADIRQALVRSGYDGAKLRLVVHEKYERDGRWIADRMGRFGISVELFPADWTQVVDPAVIASADFTVNGVILAEDEVCEIDMYEHEECASSTYLESSLKQWIVGQIDKALASRDVAGRRSCLRDIETRLRDECHIIFLHHRRLNTYIHPSVRGASFGSNGWIEFKQIWLEK</sequence>
<dbReference type="GO" id="GO:0003677">
    <property type="term" value="F:DNA binding"/>
    <property type="evidence" value="ECO:0007669"/>
    <property type="project" value="UniProtKB-KW"/>
</dbReference>
<dbReference type="InterPro" id="IPR000914">
    <property type="entry name" value="SBP_5_dom"/>
</dbReference>
<dbReference type="AlphaFoldDB" id="A0A3S0I6S1"/>
<keyword evidence="5" id="KW-1185">Reference proteome</keyword>
<dbReference type="Pfam" id="PF00496">
    <property type="entry name" value="SBP_bac_5"/>
    <property type="match status" value="1"/>
</dbReference>
<name>A0A3S0I6S1_9BACL</name>
<dbReference type="Gene3D" id="3.10.105.10">
    <property type="entry name" value="Dipeptide-binding Protein, Domain 3"/>
    <property type="match status" value="1"/>
</dbReference>
<dbReference type="GO" id="GO:1904680">
    <property type="term" value="F:peptide transmembrane transporter activity"/>
    <property type="evidence" value="ECO:0007669"/>
    <property type="project" value="TreeGrafter"/>
</dbReference>
<dbReference type="PANTHER" id="PTHR30290:SF72">
    <property type="entry name" value="HTH-TYPE TRANSCRIPTIONAL REGULATOR SGRR"/>
    <property type="match status" value="1"/>
</dbReference>
<feature type="domain" description="Transcriptional regulator SgrR N-terminal HTH" evidence="3">
    <location>
        <begin position="5"/>
        <end position="101"/>
    </location>
</feature>
<evidence type="ECO:0000313" key="5">
    <source>
        <dbReference type="Proteomes" id="UP000276128"/>
    </source>
</evidence>
<dbReference type="InterPro" id="IPR025370">
    <property type="entry name" value="SgrR_HTH_N"/>
</dbReference>
<organism evidence="4 5">
    <name type="scientific">Paenibacillus whitsoniae</name>
    <dbReference type="NCBI Taxonomy" id="2496558"/>
    <lineage>
        <taxon>Bacteria</taxon>
        <taxon>Bacillati</taxon>
        <taxon>Bacillota</taxon>
        <taxon>Bacilli</taxon>
        <taxon>Bacillales</taxon>
        <taxon>Paenibacillaceae</taxon>
        <taxon>Paenibacillus</taxon>
    </lineage>
</organism>
<dbReference type="RefSeq" id="WP_126144541.1">
    <property type="nucleotide sequence ID" value="NZ_RXHU01000103.1"/>
</dbReference>
<dbReference type="PANTHER" id="PTHR30290">
    <property type="entry name" value="PERIPLASMIC BINDING COMPONENT OF ABC TRANSPORTER"/>
    <property type="match status" value="1"/>
</dbReference>
<comment type="caution">
    <text evidence="4">The sequence shown here is derived from an EMBL/GenBank/DDBJ whole genome shotgun (WGS) entry which is preliminary data.</text>
</comment>
<dbReference type="SUPFAM" id="SSF53850">
    <property type="entry name" value="Periplasmic binding protein-like II"/>
    <property type="match status" value="1"/>
</dbReference>
<dbReference type="InterPro" id="IPR039424">
    <property type="entry name" value="SBP_5"/>
</dbReference>
<dbReference type="CDD" id="cd08507">
    <property type="entry name" value="PBP2_SgrR_like"/>
    <property type="match status" value="1"/>
</dbReference>
<dbReference type="Pfam" id="PF12793">
    <property type="entry name" value="SgrR_N"/>
    <property type="match status" value="1"/>
</dbReference>
<dbReference type="OrthoDB" id="5894719at2"/>
<dbReference type="GO" id="GO:0015833">
    <property type="term" value="P:peptide transport"/>
    <property type="evidence" value="ECO:0007669"/>
    <property type="project" value="TreeGrafter"/>
</dbReference>
<feature type="domain" description="Solute-binding protein family 5" evidence="2">
    <location>
        <begin position="177"/>
        <end position="481"/>
    </location>
</feature>
<reference evidence="4 5" key="1">
    <citation type="submission" date="2018-12" db="EMBL/GenBank/DDBJ databases">
        <title>Bacillus ochoae sp. nov., Paenibacillus whitsoniae sp. nov., Paenibacillus spiritus sp. nov. Isolated from the Mars Exploration Rover during spacecraft assembly.</title>
        <authorList>
            <person name="Seuylemezian A."/>
            <person name="Vaishampayan P."/>
        </authorList>
    </citation>
    <scope>NUCLEOTIDE SEQUENCE [LARGE SCALE GENOMIC DNA]</scope>
    <source>
        <strain evidence="4 5">MER 54</strain>
    </source>
</reference>
<evidence type="ECO:0000259" key="2">
    <source>
        <dbReference type="Pfam" id="PF00496"/>
    </source>
</evidence>
<proteinExistence type="predicted"/>
<evidence type="ECO:0000313" key="4">
    <source>
        <dbReference type="EMBL" id="RTE03528.1"/>
    </source>
</evidence>
<gene>
    <name evidence="4" type="ORF">EJQ19_28060</name>
</gene>
<dbReference type="Gene3D" id="3.40.190.10">
    <property type="entry name" value="Periplasmic binding protein-like II"/>
    <property type="match status" value="1"/>
</dbReference>
<dbReference type="Proteomes" id="UP000276128">
    <property type="component" value="Unassembled WGS sequence"/>
</dbReference>
<evidence type="ECO:0000259" key="3">
    <source>
        <dbReference type="Pfam" id="PF12793"/>
    </source>
</evidence>
<keyword evidence="1" id="KW-0238">DNA-binding</keyword>
<dbReference type="EMBL" id="RXHU01000103">
    <property type="protein sequence ID" value="RTE03528.1"/>
    <property type="molecule type" value="Genomic_DNA"/>
</dbReference>